<dbReference type="EMBL" id="CP036318">
    <property type="protein sequence ID" value="QDV55809.1"/>
    <property type="molecule type" value="Genomic_DNA"/>
</dbReference>
<dbReference type="PROSITE" id="PS00154">
    <property type="entry name" value="ATPASE_E1_E2"/>
    <property type="match status" value="1"/>
</dbReference>
<keyword evidence="6 8" id="KW-1133">Transmembrane helix</keyword>
<dbReference type="InterPro" id="IPR027256">
    <property type="entry name" value="P-typ_ATPase_IB"/>
</dbReference>
<evidence type="ECO:0000256" key="1">
    <source>
        <dbReference type="ARBA" id="ARBA00004370"/>
    </source>
</evidence>
<evidence type="ECO:0000313" key="12">
    <source>
        <dbReference type="Proteomes" id="UP000316770"/>
    </source>
</evidence>
<evidence type="ECO:0000256" key="8">
    <source>
        <dbReference type="RuleBase" id="RU362081"/>
    </source>
</evidence>
<dbReference type="SFLD" id="SFLDF00027">
    <property type="entry name" value="p-type_atpase"/>
    <property type="match status" value="1"/>
</dbReference>
<evidence type="ECO:0000256" key="7">
    <source>
        <dbReference type="ARBA" id="ARBA00023136"/>
    </source>
</evidence>
<keyword evidence="4 8" id="KW-0479">Metal-binding</keyword>
<dbReference type="Proteomes" id="UP000316770">
    <property type="component" value="Chromosome"/>
</dbReference>
<feature type="transmembrane region" description="Helical" evidence="8">
    <location>
        <begin position="252"/>
        <end position="270"/>
    </location>
</feature>
<accession>A0A518IRT8</accession>
<dbReference type="SUPFAM" id="SSF81665">
    <property type="entry name" value="Calcium ATPase, transmembrane domain M"/>
    <property type="match status" value="1"/>
</dbReference>
<feature type="transmembrane region" description="Helical" evidence="8">
    <location>
        <begin position="314"/>
        <end position="332"/>
    </location>
</feature>
<dbReference type="InterPro" id="IPR059000">
    <property type="entry name" value="ATPase_P-type_domA"/>
</dbReference>
<dbReference type="PRINTS" id="PR00119">
    <property type="entry name" value="CATATPASE"/>
</dbReference>
<evidence type="ECO:0000256" key="5">
    <source>
        <dbReference type="ARBA" id="ARBA00022967"/>
    </source>
</evidence>
<dbReference type="Pfam" id="PF00702">
    <property type="entry name" value="Hydrolase"/>
    <property type="match status" value="1"/>
</dbReference>
<feature type="compositionally biased region" description="Low complexity" evidence="9">
    <location>
        <begin position="23"/>
        <end position="33"/>
    </location>
</feature>
<dbReference type="InterPro" id="IPR044492">
    <property type="entry name" value="P_typ_ATPase_HD_dom"/>
</dbReference>
<feature type="domain" description="HMA" evidence="10">
    <location>
        <begin position="134"/>
        <end position="200"/>
    </location>
</feature>
<dbReference type="InterPro" id="IPR018303">
    <property type="entry name" value="ATPase_P-typ_P_site"/>
</dbReference>
<protein>
    <submittedName>
        <fullName evidence="11">Copper-exporting P-type ATPase A</fullName>
    </submittedName>
</protein>
<reference evidence="11 12" key="1">
    <citation type="submission" date="2019-02" db="EMBL/GenBank/DDBJ databases">
        <title>Deep-cultivation of Planctomycetes and their phenomic and genomic characterization uncovers novel biology.</title>
        <authorList>
            <person name="Wiegand S."/>
            <person name="Jogler M."/>
            <person name="Boedeker C."/>
            <person name="Pinto D."/>
            <person name="Vollmers J."/>
            <person name="Rivas-Marin E."/>
            <person name="Kohn T."/>
            <person name="Peeters S.H."/>
            <person name="Heuer A."/>
            <person name="Rast P."/>
            <person name="Oberbeckmann S."/>
            <person name="Bunk B."/>
            <person name="Jeske O."/>
            <person name="Meyerdierks A."/>
            <person name="Storesund J.E."/>
            <person name="Kallscheuer N."/>
            <person name="Luecker S."/>
            <person name="Lage O.M."/>
            <person name="Pohl T."/>
            <person name="Merkel B.J."/>
            <person name="Hornburger P."/>
            <person name="Mueller R.-W."/>
            <person name="Bruemmer F."/>
            <person name="Labrenz M."/>
            <person name="Spormann A.M."/>
            <person name="Op den Camp H."/>
            <person name="Overmann J."/>
            <person name="Amann R."/>
            <person name="Jetten M.S.M."/>
            <person name="Mascher T."/>
            <person name="Medema M.H."/>
            <person name="Devos D.P."/>
            <person name="Kaster A.-K."/>
            <person name="Ovreas L."/>
            <person name="Rohde M."/>
            <person name="Galperin M.Y."/>
            <person name="Jogler C."/>
        </authorList>
    </citation>
    <scope>NUCLEOTIDE SEQUENCE [LARGE SCALE GENOMIC DNA]</scope>
    <source>
        <strain evidence="11 12">Mal33</strain>
    </source>
</reference>
<feature type="transmembrane region" description="Helical" evidence="8">
    <location>
        <begin position="830"/>
        <end position="851"/>
    </location>
</feature>
<dbReference type="Pfam" id="PF00122">
    <property type="entry name" value="E1-E2_ATPase"/>
    <property type="match status" value="1"/>
</dbReference>
<dbReference type="NCBIfam" id="TIGR01494">
    <property type="entry name" value="ATPase_P-type"/>
    <property type="match status" value="2"/>
</dbReference>
<feature type="transmembrane region" description="Helical" evidence="8">
    <location>
        <begin position="857"/>
        <end position="876"/>
    </location>
</feature>
<keyword evidence="8" id="KW-0067">ATP-binding</keyword>
<dbReference type="GO" id="GO:0005524">
    <property type="term" value="F:ATP binding"/>
    <property type="evidence" value="ECO:0007669"/>
    <property type="project" value="UniProtKB-UniRule"/>
</dbReference>
<dbReference type="InterPro" id="IPR001757">
    <property type="entry name" value="P_typ_ATPase"/>
</dbReference>
<dbReference type="PANTHER" id="PTHR46594">
    <property type="entry name" value="P-TYPE CATION-TRANSPORTING ATPASE"/>
    <property type="match status" value="1"/>
</dbReference>
<dbReference type="InterPro" id="IPR023298">
    <property type="entry name" value="ATPase_P-typ_TM_dom_sf"/>
</dbReference>
<dbReference type="InterPro" id="IPR036412">
    <property type="entry name" value="HAD-like_sf"/>
</dbReference>
<dbReference type="SUPFAM" id="SSF81653">
    <property type="entry name" value="Calcium ATPase, transduction domain A"/>
    <property type="match status" value="1"/>
</dbReference>
<evidence type="ECO:0000259" key="10">
    <source>
        <dbReference type="PROSITE" id="PS50846"/>
    </source>
</evidence>
<dbReference type="InterPro" id="IPR036163">
    <property type="entry name" value="HMA_dom_sf"/>
</dbReference>
<keyword evidence="12" id="KW-1185">Reference proteome</keyword>
<keyword evidence="3 8" id="KW-0812">Transmembrane</keyword>
<dbReference type="Pfam" id="PF00403">
    <property type="entry name" value="HMA"/>
    <property type="match status" value="1"/>
</dbReference>
<dbReference type="InterPro" id="IPR021993">
    <property type="entry name" value="ATPase-cat-bd"/>
</dbReference>
<dbReference type="InterPro" id="IPR008250">
    <property type="entry name" value="ATPase_P-typ_transduc_dom_A_sf"/>
</dbReference>
<comment type="subcellular location">
    <subcellularLocation>
        <location evidence="8">Cell membrane</location>
    </subcellularLocation>
    <subcellularLocation>
        <location evidence="1">Membrane</location>
    </subcellularLocation>
</comment>
<dbReference type="Gene3D" id="2.70.150.10">
    <property type="entry name" value="Calcium-transporting ATPase, cytoplasmic transduction domain A"/>
    <property type="match status" value="1"/>
</dbReference>
<dbReference type="PROSITE" id="PS50846">
    <property type="entry name" value="HMA_2"/>
    <property type="match status" value="1"/>
</dbReference>
<keyword evidence="5" id="KW-1278">Translocase</keyword>
<dbReference type="NCBIfam" id="TIGR01525">
    <property type="entry name" value="ATPase-IB_hvy"/>
    <property type="match status" value="1"/>
</dbReference>
<dbReference type="GO" id="GO:0005886">
    <property type="term" value="C:plasma membrane"/>
    <property type="evidence" value="ECO:0007669"/>
    <property type="project" value="UniProtKB-SubCell"/>
</dbReference>
<evidence type="ECO:0000256" key="6">
    <source>
        <dbReference type="ARBA" id="ARBA00022989"/>
    </source>
</evidence>
<dbReference type="Gene3D" id="3.30.70.100">
    <property type="match status" value="1"/>
</dbReference>
<feature type="transmembrane region" description="Helical" evidence="8">
    <location>
        <begin position="467"/>
        <end position="487"/>
    </location>
</feature>
<dbReference type="CDD" id="cd00371">
    <property type="entry name" value="HMA"/>
    <property type="match status" value="1"/>
</dbReference>
<evidence type="ECO:0000256" key="9">
    <source>
        <dbReference type="SAM" id="MobiDB-lite"/>
    </source>
</evidence>
<proteinExistence type="inferred from homology"/>
<keyword evidence="7 8" id="KW-0472">Membrane</keyword>
<dbReference type="GO" id="GO:0030001">
    <property type="term" value="P:metal ion transport"/>
    <property type="evidence" value="ECO:0007669"/>
    <property type="project" value="UniProtKB-ARBA"/>
</dbReference>
<dbReference type="InterPro" id="IPR023299">
    <property type="entry name" value="ATPase_P-typ_cyto_dom_N"/>
</dbReference>
<evidence type="ECO:0000256" key="4">
    <source>
        <dbReference type="ARBA" id="ARBA00022723"/>
    </source>
</evidence>
<evidence type="ECO:0000313" key="11">
    <source>
        <dbReference type="EMBL" id="QDV55809.1"/>
    </source>
</evidence>
<keyword evidence="8" id="KW-0547">Nucleotide-binding</keyword>
<name>A0A518IRT8_9BACT</name>
<dbReference type="Gene3D" id="3.40.1110.10">
    <property type="entry name" value="Calcium-transporting ATPase, cytoplasmic domain N"/>
    <property type="match status" value="1"/>
</dbReference>
<sequence>MNVEIRSDREEDKEKALNTKAFSDSSAAELPADSAASADESACPAIVELPCVHCGLPTRVRADADPQRIFCCNGCHGAYDLINGWGLSDFYALRDQMTSAAAQGVPGQRSRYDVFDQPEFLGDSAPKPQSGGLLSTDLALHGLHCGACAWLIENAAARIDGWQLARVKMSDHTIRIVFDPQRVPLSEIARTMDRLGYQVAPLTKQLDDHFARENRRLLIQIAIAGFCAANAMWIAIGLYAGEASGVAADHRMFLRTIGTGLGLLAVAVPGRTFFRGALASLQTRTPHMDLPVALGLSVGSVAGLINAITGRGDVYFDSLAVLVFFLLIGRWIQFRQQHRAARSVDLLLRITPRHASRILDDGETQAVLADNLQAGDRIRVAAGESFPADGEIIAGETTIDRSLLTGESQPIRAAVGETVLAGTVNVTRSIDVCVEASGDASRIGRVMQAVEAAAARKTPIVQLADRIGGIFVIVVTTLALVAFALSARDNWQQGAANATALLIVACPCALALATPLAIAVSLGRAARRKILIRDGSSLQQLAGTGTIWFDKTGTLTEGRSRVVEVIGDRDGLASAAAIERDVCHPIADAILAAADLPDDFEGVAAAGEDNSTAGTDSSDEATARTQIAIGGVLGEHRGAAIAAGSLKFIQSQGIEIPAKLSQAAERLTAQGTTAIVVARDAIAITVLGIDDPLRAGADVAIAELKRAGWRVGILSGDHPGVVRSVADRVGVPQSLAIGGLSPENKLDIVSHHSPADPGSAELHLPEPAPGLQVMIGDGANDAAALAAADVGIAVRGGAEVSLQAAPIFIASGRLGSVVELVRGARRTARLIHITFAVSLGYNVIAVGLAMAGRISPLVAAVLMPLSSVSVLSLTLASRSFRERDEPERTK</sequence>
<dbReference type="SFLD" id="SFLDG00002">
    <property type="entry name" value="C1.7:_P-type_atpase_like"/>
    <property type="match status" value="1"/>
</dbReference>
<dbReference type="InterPro" id="IPR023214">
    <property type="entry name" value="HAD_sf"/>
</dbReference>
<feature type="transmembrane region" description="Helical" evidence="8">
    <location>
        <begin position="499"/>
        <end position="523"/>
    </location>
</feature>
<feature type="transmembrane region" description="Helical" evidence="8">
    <location>
        <begin position="217"/>
        <end position="240"/>
    </location>
</feature>
<dbReference type="SUPFAM" id="SSF55008">
    <property type="entry name" value="HMA, heavy metal-associated domain"/>
    <property type="match status" value="1"/>
</dbReference>
<dbReference type="AlphaFoldDB" id="A0A518IRT8"/>
<organism evidence="11 12">
    <name type="scientific">Rosistilla oblonga</name>
    <dbReference type="NCBI Taxonomy" id="2527990"/>
    <lineage>
        <taxon>Bacteria</taxon>
        <taxon>Pseudomonadati</taxon>
        <taxon>Planctomycetota</taxon>
        <taxon>Planctomycetia</taxon>
        <taxon>Pirellulales</taxon>
        <taxon>Pirellulaceae</taxon>
        <taxon>Rosistilla</taxon>
    </lineage>
</organism>
<dbReference type="SFLD" id="SFLDS00003">
    <property type="entry name" value="Haloacid_Dehalogenase"/>
    <property type="match status" value="1"/>
</dbReference>
<evidence type="ECO:0000256" key="3">
    <source>
        <dbReference type="ARBA" id="ARBA00022692"/>
    </source>
</evidence>
<gene>
    <name evidence="11" type="primary">copA</name>
    <name evidence="11" type="ORF">Mal33_17880</name>
</gene>
<dbReference type="PANTHER" id="PTHR46594:SF4">
    <property type="entry name" value="P-TYPE CATION-TRANSPORTING ATPASE"/>
    <property type="match status" value="1"/>
</dbReference>
<dbReference type="GO" id="GO:0019829">
    <property type="term" value="F:ATPase-coupled monoatomic cation transmembrane transporter activity"/>
    <property type="evidence" value="ECO:0007669"/>
    <property type="project" value="InterPro"/>
</dbReference>
<feature type="compositionally biased region" description="Basic and acidic residues" evidence="9">
    <location>
        <begin position="1"/>
        <end position="17"/>
    </location>
</feature>
<evidence type="ECO:0000256" key="2">
    <source>
        <dbReference type="ARBA" id="ARBA00006024"/>
    </source>
</evidence>
<keyword evidence="8" id="KW-1003">Cell membrane</keyword>
<feature type="region of interest" description="Disordered" evidence="9">
    <location>
        <begin position="1"/>
        <end position="33"/>
    </location>
</feature>
<dbReference type="InterPro" id="IPR006121">
    <property type="entry name" value="HMA_dom"/>
</dbReference>
<dbReference type="Gene3D" id="3.40.50.1000">
    <property type="entry name" value="HAD superfamily/HAD-like"/>
    <property type="match status" value="1"/>
</dbReference>
<dbReference type="GO" id="GO:0046872">
    <property type="term" value="F:metal ion binding"/>
    <property type="evidence" value="ECO:0007669"/>
    <property type="project" value="UniProtKB-KW"/>
</dbReference>
<dbReference type="SUPFAM" id="SSF81660">
    <property type="entry name" value="Metal cation-transporting ATPase, ATP-binding domain N"/>
    <property type="match status" value="1"/>
</dbReference>
<feature type="transmembrane region" description="Helical" evidence="8">
    <location>
        <begin position="290"/>
        <end position="308"/>
    </location>
</feature>
<dbReference type="Pfam" id="PF12156">
    <property type="entry name" value="ATPase-cat_bd"/>
    <property type="match status" value="1"/>
</dbReference>
<dbReference type="SUPFAM" id="SSF56784">
    <property type="entry name" value="HAD-like"/>
    <property type="match status" value="1"/>
</dbReference>
<dbReference type="GO" id="GO:0016887">
    <property type="term" value="F:ATP hydrolysis activity"/>
    <property type="evidence" value="ECO:0007669"/>
    <property type="project" value="InterPro"/>
</dbReference>
<comment type="similarity">
    <text evidence="2 8">Belongs to the cation transport ATPase (P-type) (TC 3.A.3) family. Type IB subfamily.</text>
</comment>